<dbReference type="Proteomes" id="UP001371456">
    <property type="component" value="Unassembled WGS sequence"/>
</dbReference>
<organism evidence="1 2">
    <name type="scientific">Solanum bulbocastanum</name>
    <name type="common">Wild potato</name>
    <dbReference type="NCBI Taxonomy" id="147425"/>
    <lineage>
        <taxon>Eukaryota</taxon>
        <taxon>Viridiplantae</taxon>
        <taxon>Streptophyta</taxon>
        <taxon>Embryophyta</taxon>
        <taxon>Tracheophyta</taxon>
        <taxon>Spermatophyta</taxon>
        <taxon>Magnoliopsida</taxon>
        <taxon>eudicotyledons</taxon>
        <taxon>Gunneridae</taxon>
        <taxon>Pentapetalae</taxon>
        <taxon>asterids</taxon>
        <taxon>lamiids</taxon>
        <taxon>Solanales</taxon>
        <taxon>Solanaceae</taxon>
        <taxon>Solanoideae</taxon>
        <taxon>Solaneae</taxon>
        <taxon>Solanum</taxon>
    </lineage>
</organism>
<proteinExistence type="predicted"/>
<sequence length="74" mass="8443">MFPLPNFEDAWFMLHIQQDILLHLQDPSVVGAEQSSSGFCSVDKLIDVVEVRRECKSRKAIIVLVLSLKSREND</sequence>
<protein>
    <submittedName>
        <fullName evidence="1">Uncharacterized protein</fullName>
    </submittedName>
</protein>
<name>A0AAN8U7M0_SOLBU</name>
<gene>
    <name evidence="1" type="ORF">RDI58_000556</name>
</gene>
<reference evidence="1 2" key="1">
    <citation type="submission" date="2024-02" db="EMBL/GenBank/DDBJ databases">
        <title>de novo genome assembly of Solanum bulbocastanum strain 11H21.</title>
        <authorList>
            <person name="Hosaka A.J."/>
        </authorList>
    </citation>
    <scope>NUCLEOTIDE SEQUENCE [LARGE SCALE GENOMIC DNA]</scope>
    <source>
        <tissue evidence="1">Young leaves</tissue>
    </source>
</reference>
<evidence type="ECO:0000313" key="1">
    <source>
        <dbReference type="EMBL" id="KAK6802773.1"/>
    </source>
</evidence>
<evidence type="ECO:0000313" key="2">
    <source>
        <dbReference type="Proteomes" id="UP001371456"/>
    </source>
</evidence>
<dbReference type="AlphaFoldDB" id="A0AAN8U7M0"/>
<accession>A0AAN8U7M0</accession>
<comment type="caution">
    <text evidence="1">The sequence shown here is derived from an EMBL/GenBank/DDBJ whole genome shotgun (WGS) entry which is preliminary data.</text>
</comment>
<dbReference type="EMBL" id="JBANQN010000001">
    <property type="protein sequence ID" value="KAK6802773.1"/>
    <property type="molecule type" value="Genomic_DNA"/>
</dbReference>
<keyword evidence="2" id="KW-1185">Reference proteome</keyword>